<dbReference type="Pfam" id="PF18132">
    <property type="entry name" value="Tyrosinase_C"/>
    <property type="match status" value="1"/>
</dbReference>
<evidence type="ECO:0000256" key="3">
    <source>
        <dbReference type="ARBA" id="ARBA00023002"/>
    </source>
</evidence>
<feature type="domain" description="Tyrosinase copper-binding" evidence="7">
    <location>
        <begin position="336"/>
        <end position="347"/>
    </location>
</feature>
<keyword evidence="4" id="KW-0503">Monooxygenase</keyword>
<evidence type="ECO:0000256" key="4">
    <source>
        <dbReference type="ARBA" id="ARBA00023033"/>
    </source>
</evidence>
<dbReference type="Pfam" id="PF00264">
    <property type="entry name" value="Tyrosinase"/>
    <property type="match status" value="1"/>
</dbReference>
<evidence type="ECO:0000256" key="2">
    <source>
        <dbReference type="ARBA" id="ARBA00022723"/>
    </source>
</evidence>
<dbReference type="Proteomes" id="UP000078559">
    <property type="component" value="Chromosome 2"/>
</dbReference>
<dbReference type="PANTHER" id="PTHR11474:SF32">
    <property type="entry name" value="TYROSINASE"/>
    <property type="match status" value="1"/>
</dbReference>
<evidence type="ECO:0000256" key="5">
    <source>
        <dbReference type="SAM" id="SignalP"/>
    </source>
</evidence>
<dbReference type="PROSITE" id="PS00498">
    <property type="entry name" value="TYROSINASE_2"/>
    <property type="match status" value="1"/>
</dbReference>
<protein>
    <submittedName>
        <fullName evidence="8">Polyphenol oxidase 1</fullName>
    </submittedName>
</protein>
<dbReference type="PROSITE" id="PS00497">
    <property type="entry name" value="TYROSINASE_1"/>
    <property type="match status" value="1"/>
</dbReference>
<dbReference type="InterPro" id="IPR008922">
    <property type="entry name" value="Di-copper_centre_dom_sf"/>
</dbReference>
<feature type="signal peptide" evidence="5">
    <location>
        <begin position="1"/>
        <end position="29"/>
    </location>
</feature>
<name>A0A194VQC6_CYTMA</name>
<dbReference type="GO" id="GO:0046872">
    <property type="term" value="F:metal ion binding"/>
    <property type="evidence" value="ECO:0007669"/>
    <property type="project" value="UniProtKB-KW"/>
</dbReference>
<dbReference type="PRINTS" id="PR00092">
    <property type="entry name" value="TYROSINASE"/>
</dbReference>
<dbReference type="AlphaFoldDB" id="A0A194VQC6"/>
<dbReference type="EMBL" id="CM003099">
    <property type="protein sequence ID" value="KUI66030.1"/>
    <property type="molecule type" value="Genomic_DNA"/>
</dbReference>
<keyword evidence="9" id="KW-1185">Reference proteome</keyword>
<evidence type="ECO:0000313" key="9">
    <source>
        <dbReference type="Proteomes" id="UP000078559"/>
    </source>
</evidence>
<keyword evidence="5" id="KW-0732">Signal</keyword>
<keyword evidence="2" id="KW-0479">Metal-binding</keyword>
<sequence length="629" mass="69549">MSPRVPQLHILCNLSLLLLLCCMVSLVLGQSYDYGFDVAKAFKAKRQLEGDIIITTGVPVTGGIVPTRPEIRDLQQDPDKWSLYVLALDMMQYTYQPDPTSWFSITGIHGVPFQPWNSVQPTPGNEQAGYCQHQNILFPTWHRAYVALYEQELCKRVGYIATLYNGDVKNRFEAAASDCRAPYFDWAALPPSSADSMLPASIGDSPQITVSGPKGTQPIANPLFAYEFAPPNPDVFQNVAPWANWSVTRRAPTSLNASASSNNSAINTYLVNHTAQNQQRLYNLFSNYDNYTMFSNEGWAADTSKYDSLEALHDNVHAMLGGIDGHMTIVPFSAFDPLFFLHHCMVDRVFALWQVLHPDAWVTPDFTRLNSYTTTVGQLLDSSSALTPFYVSSNGTFWNSDMLRDPTSLGYTYAELSSAGIRISNRSSVFNGQSEVAAVINQLYGRFSVNSLSLQSSKRSEHSRYHHKHGSTRSLPVNKIISSQGQYREWIANIRVMRQALDGPFTVRLSLGQASSHVGSMGVFASPPEIASMRQMAPGAEYITSTIPLTATLVDKVTDGTLTSMDPGVVGPYLQKYLATSVVGRNTSEVDPSNVAGLSIKVVSWPVQATTSEKHLPVWDEADYELDIM</sequence>
<dbReference type="InterPro" id="IPR050316">
    <property type="entry name" value="Tyrosinase/Hemocyanin"/>
</dbReference>
<evidence type="ECO:0000259" key="6">
    <source>
        <dbReference type="PROSITE" id="PS00497"/>
    </source>
</evidence>
<dbReference type="OrthoDB" id="6132182at2759"/>
<keyword evidence="3" id="KW-0560">Oxidoreductase</keyword>
<evidence type="ECO:0000313" key="8">
    <source>
        <dbReference type="EMBL" id="KUI66030.1"/>
    </source>
</evidence>
<comment type="cofactor">
    <cofactor evidence="1">
        <name>Cu(2+)</name>
        <dbReference type="ChEBI" id="CHEBI:29036"/>
    </cofactor>
</comment>
<reference evidence="8" key="1">
    <citation type="submission" date="2014-12" db="EMBL/GenBank/DDBJ databases">
        <title>Genome Sequence of Valsa Canker Pathogens Uncovers a Specific Adaption of Colonization on Woody Bark.</title>
        <authorList>
            <person name="Yin Z."/>
            <person name="Liu H."/>
            <person name="Gao X."/>
            <person name="Li Z."/>
            <person name="Song N."/>
            <person name="Ke X."/>
            <person name="Dai Q."/>
            <person name="Wu Y."/>
            <person name="Sun Y."/>
            <person name="Xu J.-R."/>
            <person name="Kang Z.K."/>
            <person name="Wang L."/>
            <person name="Huang L."/>
        </authorList>
    </citation>
    <scope>NUCLEOTIDE SEQUENCE [LARGE SCALE GENOMIC DNA]</scope>
    <source>
        <strain evidence="8">03-8</strain>
    </source>
</reference>
<dbReference type="Gene3D" id="2.60.310.20">
    <property type="match status" value="1"/>
</dbReference>
<dbReference type="InterPro" id="IPR002227">
    <property type="entry name" value="Tyrosinase_Cu-bd"/>
</dbReference>
<feature type="domain" description="Tyrosinase copper-binding" evidence="6">
    <location>
        <begin position="133"/>
        <end position="150"/>
    </location>
</feature>
<dbReference type="InterPro" id="IPR041640">
    <property type="entry name" value="Tyrosinase_C"/>
</dbReference>
<feature type="chain" id="PRO_5008266767" evidence="5">
    <location>
        <begin position="30"/>
        <end position="629"/>
    </location>
</feature>
<dbReference type="GO" id="GO:0004497">
    <property type="term" value="F:monooxygenase activity"/>
    <property type="evidence" value="ECO:0007669"/>
    <property type="project" value="UniProtKB-KW"/>
</dbReference>
<proteinExistence type="predicted"/>
<accession>A0A194VQC6</accession>
<evidence type="ECO:0000256" key="1">
    <source>
        <dbReference type="ARBA" id="ARBA00001973"/>
    </source>
</evidence>
<dbReference type="SUPFAM" id="SSF48056">
    <property type="entry name" value="Di-copper centre-containing domain"/>
    <property type="match status" value="1"/>
</dbReference>
<dbReference type="Gene3D" id="1.10.1280.10">
    <property type="entry name" value="Di-copper center containing domain from catechol oxidase"/>
    <property type="match status" value="1"/>
</dbReference>
<evidence type="ECO:0000259" key="7">
    <source>
        <dbReference type="PROSITE" id="PS00498"/>
    </source>
</evidence>
<gene>
    <name evidence="8" type="ORF">VM1G_01589</name>
</gene>
<dbReference type="PANTHER" id="PTHR11474">
    <property type="entry name" value="TYROSINASE FAMILY MEMBER"/>
    <property type="match status" value="1"/>
</dbReference>
<organism evidence="8 9">
    <name type="scientific">Cytospora mali</name>
    <name type="common">Apple Valsa canker fungus</name>
    <name type="synonym">Valsa mali</name>
    <dbReference type="NCBI Taxonomy" id="578113"/>
    <lineage>
        <taxon>Eukaryota</taxon>
        <taxon>Fungi</taxon>
        <taxon>Dikarya</taxon>
        <taxon>Ascomycota</taxon>
        <taxon>Pezizomycotina</taxon>
        <taxon>Sordariomycetes</taxon>
        <taxon>Sordariomycetidae</taxon>
        <taxon>Diaporthales</taxon>
        <taxon>Cytosporaceae</taxon>
        <taxon>Cytospora</taxon>
    </lineage>
</organism>